<sequence>MVNPGKRSAGCYTCRKRRVKCDERKPTCARCEKANRQCAGYPAGTDLVFRNENHIAQRNALLDLNISKKKRATEPDLAVDSSSGAGQIVIFDQRPESTSEISYVWTPPYSRTPLPPSSVLEMKVLPPNGGHVMLCHMYMTEKTSQNLSLRLARDLQLQAAPTSALNPLAESIAWINAPVGYDHRHVIFNATKLYNKAITSLRRTIASPTPAPLNETMVIILWMTKAEMAISPPDAVGSVVLSHVKGALSFLRASTKINPLPSLYAPTLIELINNMVSSWITAPTHIAMELGKEFEYVQQLTGCFSQLPEGTLGLVQLGMTAAQIHTELKFYRNTAWSEVTRADLKSLYAKCAKARAIISEWAYLWTPGGFALSADEKDRLFGAITVWNTHKENISLWERKDWGQICTYRLLTYICTRQCAKKYLELADSERDSTRDPFGENLISAENAMKEATDRMIWEIREYMRTYLTGDIGIKSPSEMESKSTPRIGSYMMILPLRIANSLKDLSEQARGDLRDAIHMIVQYTGLPPEFWIPRLKGNIFD</sequence>
<organism evidence="3 4">
    <name type="scientific">Pseudovirgaria hyperparasitica</name>
    <dbReference type="NCBI Taxonomy" id="470096"/>
    <lineage>
        <taxon>Eukaryota</taxon>
        <taxon>Fungi</taxon>
        <taxon>Dikarya</taxon>
        <taxon>Ascomycota</taxon>
        <taxon>Pezizomycotina</taxon>
        <taxon>Dothideomycetes</taxon>
        <taxon>Dothideomycetes incertae sedis</taxon>
        <taxon>Acrospermales</taxon>
        <taxon>Acrospermaceae</taxon>
        <taxon>Pseudovirgaria</taxon>
    </lineage>
</organism>
<protein>
    <recommendedName>
        <fullName evidence="2">Zn(2)-C6 fungal-type domain-containing protein</fullName>
    </recommendedName>
</protein>
<feature type="domain" description="Zn(2)-C6 fungal-type" evidence="2">
    <location>
        <begin position="10"/>
        <end position="38"/>
    </location>
</feature>
<dbReference type="PANTHER" id="PTHR38791">
    <property type="entry name" value="ZN(II)2CYS6 TRANSCRIPTION FACTOR (EUROFUNG)-RELATED-RELATED"/>
    <property type="match status" value="1"/>
</dbReference>
<evidence type="ECO:0000313" key="4">
    <source>
        <dbReference type="Proteomes" id="UP000799437"/>
    </source>
</evidence>
<reference evidence="3" key="1">
    <citation type="journal article" date="2020" name="Stud. Mycol.">
        <title>101 Dothideomycetes genomes: a test case for predicting lifestyles and emergence of pathogens.</title>
        <authorList>
            <person name="Haridas S."/>
            <person name="Albert R."/>
            <person name="Binder M."/>
            <person name="Bloem J."/>
            <person name="Labutti K."/>
            <person name="Salamov A."/>
            <person name="Andreopoulos B."/>
            <person name="Baker S."/>
            <person name="Barry K."/>
            <person name="Bills G."/>
            <person name="Bluhm B."/>
            <person name="Cannon C."/>
            <person name="Castanera R."/>
            <person name="Culley D."/>
            <person name="Daum C."/>
            <person name="Ezra D."/>
            <person name="Gonzalez J."/>
            <person name="Henrissat B."/>
            <person name="Kuo A."/>
            <person name="Liang C."/>
            <person name="Lipzen A."/>
            <person name="Lutzoni F."/>
            <person name="Magnuson J."/>
            <person name="Mondo S."/>
            <person name="Nolan M."/>
            <person name="Ohm R."/>
            <person name="Pangilinan J."/>
            <person name="Park H.-J."/>
            <person name="Ramirez L."/>
            <person name="Alfaro M."/>
            <person name="Sun H."/>
            <person name="Tritt A."/>
            <person name="Yoshinaga Y."/>
            <person name="Zwiers L.-H."/>
            <person name="Turgeon B."/>
            <person name="Goodwin S."/>
            <person name="Spatafora J."/>
            <person name="Crous P."/>
            <person name="Grigoriev I."/>
        </authorList>
    </citation>
    <scope>NUCLEOTIDE SEQUENCE</scope>
    <source>
        <strain evidence="3">CBS 121739</strain>
    </source>
</reference>
<dbReference type="RefSeq" id="XP_033598831.1">
    <property type="nucleotide sequence ID" value="XM_033749828.1"/>
</dbReference>
<dbReference type="GO" id="GO:0000981">
    <property type="term" value="F:DNA-binding transcription factor activity, RNA polymerase II-specific"/>
    <property type="evidence" value="ECO:0007669"/>
    <property type="project" value="InterPro"/>
</dbReference>
<keyword evidence="1" id="KW-0539">Nucleus</keyword>
<dbReference type="Pfam" id="PF00172">
    <property type="entry name" value="Zn_clus"/>
    <property type="match status" value="1"/>
</dbReference>
<dbReference type="EMBL" id="ML996575">
    <property type="protein sequence ID" value="KAF2756380.1"/>
    <property type="molecule type" value="Genomic_DNA"/>
</dbReference>
<accession>A0A6A6W373</accession>
<evidence type="ECO:0000259" key="2">
    <source>
        <dbReference type="PROSITE" id="PS50048"/>
    </source>
</evidence>
<dbReference type="CDD" id="cd00067">
    <property type="entry name" value="GAL4"/>
    <property type="match status" value="1"/>
</dbReference>
<keyword evidence="4" id="KW-1185">Reference proteome</keyword>
<proteinExistence type="predicted"/>
<dbReference type="PROSITE" id="PS00463">
    <property type="entry name" value="ZN2_CY6_FUNGAL_1"/>
    <property type="match status" value="1"/>
</dbReference>
<dbReference type="InterPro" id="IPR036864">
    <property type="entry name" value="Zn2-C6_fun-type_DNA-bd_sf"/>
</dbReference>
<gene>
    <name evidence="3" type="ORF">EJ05DRAFT_63735</name>
</gene>
<dbReference type="GeneID" id="54490882"/>
<name>A0A6A6W373_9PEZI</name>
<dbReference type="PROSITE" id="PS50048">
    <property type="entry name" value="ZN2_CY6_FUNGAL_2"/>
    <property type="match status" value="1"/>
</dbReference>
<dbReference type="Proteomes" id="UP000799437">
    <property type="component" value="Unassembled WGS sequence"/>
</dbReference>
<evidence type="ECO:0000256" key="1">
    <source>
        <dbReference type="ARBA" id="ARBA00023242"/>
    </source>
</evidence>
<dbReference type="GO" id="GO:0008270">
    <property type="term" value="F:zinc ion binding"/>
    <property type="evidence" value="ECO:0007669"/>
    <property type="project" value="InterPro"/>
</dbReference>
<dbReference type="Gene3D" id="4.10.240.10">
    <property type="entry name" value="Zn(2)-C6 fungal-type DNA-binding domain"/>
    <property type="match status" value="1"/>
</dbReference>
<dbReference type="OrthoDB" id="5429770at2759"/>
<evidence type="ECO:0000313" key="3">
    <source>
        <dbReference type="EMBL" id="KAF2756380.1"/>
    </source>
</evidence>
<dbReference type="SMART" id="SM00066">
    <property type="entry name" value="GAL4"/>
    <property type="match status" value="1"/>
</dbReference>
<dbReference type="SUPFAM" id="SSF57701">
    <property type="entry name" value="Zn2/Cys6 DNA-binding domain"/>
    <property type="match status" value="1"/>
</dbReference>
<dbReference type="AlphaFoldDB" id="A0A6A6W373"/>
<dbReference type="InterPro" id="IPR053175">
    <property type="entry name" value="DHMBA_Reg_Transcription_Factor"/>
</dbReference>
<dbReference type="InterPro" id="IPR001138">
    <property type="entry name" value="Zn2Cys6_DnaBD"/>
</dbReference>
<dbReference type="PANTHER" id="PTHR38791:SF11">
    <property type="entry name" value="ZN(II)2CYS6 TRANSCRIPTION FACTOR (EUROFUNG)"/>
    <property type="match status" value="1"/>
</dbReference>